<dbReference type="PANTHER" id="PTHR33112">
    <property type="entry name" value="DOMAIN PROTEIN, PUTATIVE-RELATED"/>
    <property type="match status" value="1"/>
</dbReference>
<evidence type="ECO:0000313" key="3">
    <source>
        <dbReference type="Proteomes" id="UP000185904"/>
    </source>
</evidence>
<dbReference type="GeneID" id="34589004"/>
<dbReference type="PANTHER" id="PTHR33112:SF12">
    <property type="entry name" value="HETEROKARYON INCOMPATIBILITY DOMAIN-CONTAINING PROTEIN"/>
    <property type="match status" value="1"/>
</dbReference>
<evidence type="ECO:0000259" key="1">
    <source>
        <dbReference type="Pfam" id="PF06985"/>
    </source>
</evidence>
<dbReference type="Proteomes" id="UP000185904">
    <property type="component" value="Unassembled WGS sequence"/>
</dbReference>
<dbReference type="AlphaFoldDB" id="A0A178CYZ5"/>
<reference evidence="2 3" key="1">
    <citation type="submission" date="2016-03" db="EMBL/GenBank/DDBJ databases">
        <title>The draft genome sequence of Fonsecaea nubica causative agent of cutaneous subcutaneous infection in human host.</title>
        <authorList>
            <person name="Costa F."/>
            <person name="Sybren D.H."/>
            <person name="Raittz R.T."/>
            <person name="Weiss V.A."/>
            <person name="Leao A.C."/>
            <person name="Gomes R."/>
            <person name="De Souza E.M."/>
            <person name="Pedrosa F.O."/>
            <person name="Steffens M.B."/>
            <person name="Bombassaro A."/>
            <person name="Tadra-Sfeir M.Z."/>
            <person name="Moreno L.F."/>
            <person name="Najafzadeh M.J."/>
            <person name="Felipe M.S."/>
            <person name="Teixeira M."/>
            <person name="Sun J."/>
            <person name="Xi L."/>
            <person name="Castro M.A."/>
            <person name="Vicente V.A."/>
        </authorList>
    </citation>
    <scope>NUCLEOTIDE SEQUENCE [LARGE SCALE GENOMIC DNA]</scope>
    <source>
        <strain evidence="2 3">CBS 269.64</strain>
    </source>
</reference>
<dbReference type="InterPro" id="IPR010730">
    <property type="entry name" value="HET"/>
</dbReference>
<comment type="caution">
    <text evidence="2">The sequence shown here is derived from an EMBL/GenBank/DDBJ whole genome shotgun (WGS) entry which is preliminary data.</text>
</comment>
<evidence type="ECO:0000313" key="2">
    <source>
        <dbReference type="EMBL" id="OAL35110.1"/>
    </source>
</evidence>
<keyword evidence="3" id="KW-1185">Reference proteome</keyword>
<feature type="domain" description="Heterokaryon incompatibility" evidence="1">
    <location>
        <begin position="266"/>
        <end position="416"/>
    </location>
</feature>
<proteinExistence type="predicted"/>
<organism evidence="2 3">
    <name type="scientific">Fonsecaea nubica</name>
    <dbReference type="NCBI Taxonomy" id="856822"/>
    <lineage>
        <taxon>Eukaryota</taxon>
        <taxon>Fungi</taxon>
        <taxon>Dikarya</taxon>
        <taxon>Ascomycota</taxon>
        <taxon>Pezizomycotina</taxon>
        <taxon>Eurotiomycetes</taxon>
        <taxon>Chaetothyriomycetidae</taxon>
        <taxon>Chaetothyriales</taxon>
        <taxon>Herpotrichiellaceae</taxon>
        <taxon>Fonsecaea</taxon>
    </lineage>
</organism>
<accession>A0A178CYZ5</accession>
<name>A0A178CYZ5_9EURO</name>
<dbReference type="RefSeq" id="XP_022500122.1">
    <property type="nucleotide sequence ID" value="XM_022643881.1"/>
</dbReference>
<dbReference type="Pfam" id="PF06985">
    <property type="entry name" value="HET"/>
    <property type="match status" value="1"/>
</dbReference>
<dbReference type="EMBL" id="LVCJ01000033">
    <property type="protein sequence ID" value="OAL35110.1"/>
    <property type="molecule type" value="Genomic_DNA"/>
</dbReference>
<dbReference type="OrthoDB" id="4130455at2759"/>
<sequence>MESYTLKSPQEAQAVPPYTLPERKCRARHDQLVPGTLCSVCESLDVNALLAPATKDVAGELRPGVHLGTLSHLRDCASHCPFCSLIVDQTPPVISPEAVKPEHFEYKEHSHRMPAPIDHWRYGTDTLGPDDVIVSLRSFRGDMEHLQDLPMMAWKDYLDEPTATWLEILVHSGGPAFGNPDAGMAITCQNRLVPCLGDRMRAPLAGRTVPPQVEYSELRSWLDSCLQNHEECRLREFKSSAAPEKHFWLIDTVERKIVLADQNAEYATLSYVWGDAQPKYISLKEIITPSNAGNQTPGADLPRDLPPTISDAIDFCCGLGIPFLWVDSLCIDQDDQDMKDFLIDRMHTIYMNAKVTIIAAAGDDANAGLPGVRPETRTDDRPTVRLQGIEFITNHLPPKQLITQSAWWTRAWTFQEGWLSPRCVNFTADEVLFCCTHSTSRESLRSCRPHIRNGLATRVFQTHELGFPAGVGQILEEPRISSLFNNVMRLYHRRRLSRESDKIRAVQGCINTIAESHGISGWHGMPMQWGCIAGALMWRHLQPAKRTNLVFPSYSWASWDAEPVYFREFDVFEADFARIEELESTPGLPPTFSPGAGGCPPLSFTGEVALLHIKPSSGNAWHLDEQRHAESAPGLFADCYPAEAASGGKLQSPGPREFLGFARGFHRLSNQVLVMTMMIERKDGYVVRSTVLCVTDRAWSTADRWRETLVLL</sequence>
<gene>
    <name evidence="2" type="ORF">AYO20_05587</name>
</gene>
<protein>
    <recommendedName>
        <fullName evidence="1">Heterokaryon incompatibility domain-containing protein</fullName>
    </recommendedName>
</protein>